<protein>
    <submittedName>
        <fullName evidence="5">Kinase inhibitor</fullName>
    </submittedName>
</protein>
<dbReference type="GO" id="GO:0016787">
    <property type="term" value="F:hydrolase activity"/>
    <property type="evidence" value="ECO:0007669"/>
    <property type="project" value="UniProtKB-KW"/>
</dbReference>
<dbReference type="SUPFAM" id="SSF160467">
    <property type="entry name" value="PH0987 N-terminal domain-like"/>
    <property type="match status" value="1"/>
</dbReference>
<evidence type="ECO:0000256" key="1">
    <source>
        <dbReference type="ARBA" id="ARBA00022741"/>
    </source>
</evidence>
<organism evidence="5">
    <name type="scientific">Halalkalibacterium halodurans</name>
    <name type="common">Bacillus halodurans</name>
    <dbReference type="NCBI Taxonomy" id="86665"/>
    <lineage>
        <taxon>Bacteria</taxon>
        <taxon>Bacillati</taxon>
        <taxon>Bacillota</taxon>
        <taxon>Bacilli</taxon>
        <taxon>Bacillales</taxon>
        <taxon>Bacillaceae</taxon>
        <taxon>Halalkalibacterium (ex Joshi et al. 2022)</taxon>
    </lineage>
</organism>
<comment type="caution">
    <text evidence="5">The sequence shown here is derived from an EMBL/GenBank/DDBJ whole genome shotgun (WGS) entry which is preliminary data.</text>
</comment>
<dbReference type="RefSeq" id="WP_053431277.1">
    <property type="nucleotide sequence ID" value="NZ_CP040441.1"/>
</dbReference>
<accession>A0A0M0KKS2</accession>
<dbReference type="InterPro" id="IPR029000">
    <property type="entry name" value="Cyclophilin-like_dom_sf"/>
</dbReference>
<evidence type="ECO:0000256" key="2">
    <source>
        <dbReference type="ARBA" id="ARBA00022801"/>
    </source>
</evidence>
<keyword evidence="3" id="KW-0067">ATP-binding</keyword>
<dbReference type="SMART" id="SM00796">
    <property type="entry name" value="AHS1"/>
    <property type="match status" value="1"/>
</dbReference>
<dbReference type="PATRIC" id="fig|136160.3.peg.2485"/>
<evidence type="ECO:0000313" key="5">
    <source>
        <dbReference type="EMBL" id="KOO39217.1"/>
    </source>
</evidence>
<dbReference type="PANTHER" id="PTHR34698:SF2">
    <property type="entry name" value="5-OXOPROLINASE SUBUNIT B"/>
    <property type="match status" value="1"/>
</dbReference>
<keyword evidence="1" id="KW-0547">Nucleotide-binding</keyword>
<evidence type="ECO:0000256" key="3">
    <source>
        <dbReference type="ARBA" id="ARBA00022840"/>
    </source>
</evidence>
<sequence length="239" mass="26398">MKSTAKVLPLGESALLVQFGKEIDPHVQRKVDAFMTLLETEPFLGMLECVPSYTSVAVYYDILKIAPMIDHGTTAFQVVRKLVSEKLEQMNEGTVKERNVIEIPVCYGGSYGPDLEEVAQHNQLSLEEVVNIHASKEYLVYMIGFAPGFPYLGGMSKRIAAPRRKEPRTLIPAGSVGIAGEQTGVYSTDTPGGWQIIGKTPLSLFRPTAKHPSLLQAGDFVRFQPITEKEFIRLEGEEA</sequence>
<keyword evidence="2" id="KW-0378">Hydrolase</keyword>
<name>A0A0M0KKS2_ALKHA</name>
<dbReference type="Gene3D" id="2.40.100.10">
    <property type="entry name" value="Cyclophilin-like"/>
    <property type="match status" value="1"/>
</dbReference>
<dbReference type="NCBIfam" id="TIGR00370">
    <property type="entry name" value="5-oxoprolinase subunit PxpB"/>
    <property type="match status" value="1"/>
</dbReference>
<dbReference type="InterPro" id="IPR003833">
    <property type="entry name" value="CT_C_D"/>
</dbReference>
<dbReference type="GeneID" id="87597424"/>
<dbReference type="PANTHER" id="PTHR34698">
    <property type="entry name" value="5-OXOPROLINASE SUBUNIT B"/>
    <property type="match status" value="1"/>
</dbReference>
<dbReference type="SUPFAM" id="SSF50891">
    <property type="entry name" value="Cyclophilin-like"/>
    <property type="match status" value="1"/>
</dbReference>
<dbReference type="Pfam" id="PF02682">
    <property type="entry name" value="CT_C_D"/>
    <property type="match status" value="1"/>
</dbReference>
<reference evidence="5" key="1">
    <citation type="submission" date="2015-08" db="EMBL/GenBank/DDBJ databases">
        <title>Complete DNA Sequence of Pseudomonas syringae pv. actinidiae, the Causal Agent of Kiwifruit Canker Disease.</title>
        <authorList>
            <person name="Rikkerink E.H.A."/>
            <person name="Fineran P.C."/>
        </authorList>
    </citation>
    <scope>NUCLEOTIDE SEQUENCE</scope>
    <source>
        <strain evidence="5">DSM 13666</strain>
    </source>
</reference>
<gene>
    <name evidence="5" type="ORF">AMD02_10475</name>
</gene>
<feature type="domain" description="Carboxyltransferase" evidence="4">
    <location>
        <begin position="5"/>
        <end position="215"/>
    </location>
</feature>
<dbReference type="EMBL" id="LILD01000001">
    <property type="protein sequence ID" value="KOO39217.1"/>
    <property type="molecule type" value="Genomic_DNA"/>
</dbReference>
<dbReference type="GO" id="GO:0005524">
    <property type="term" value="F:ATP binding"/>
    <property type="evidence" value="ECO:0007669"/>
    <property type="project" value="UniProtKB-KW"/>
</dbReference>
<evidence type="ECO:0000259" key="4">
    <source>
        <dbReference type="SMART" id="SM00796"/>
    </source>
</evidence>
<dbReference type="Gene3D" id="3.30.1360.40">
    <property type="match status" value="1"/>
</dbReference>
<proteinExistence type="predicted"/>
<dbReference type="AlphaFoldDB" id="A0A0M0KKS2"/>
<dbReference type="InterPro" id="IPR010016">
    <property type="entry name" value="PxpB"/>
</dbReference>